<keyword evidence="1 3" id="KW-0479">Metal-binding</keyword>
<proteinExistence type="predicted"/>
<dbReference type="GO" id="GO:0016788">
    <property type="term" value="F:hydrolase activity, acting on ester bonds"/>
    <property type="evidence" value="ECO:0007669"/>
    <property type="project" value="InterPro"/>
</dbReference>
<reference evidence="4 5" key="1">
    <citation type="journal article" date="2015" name="Nature">
        <title>rRNA introns, odd ribosomes, and small enigmatic genomes across a large radiation of phyla.</title>
        <authorList>
            <person name="Brown C.T."/>
            <person name="Hug L.A."/>
            <person name="Thomas B.C."/>
            <person name="Sharon I."/>
            <person name="Castelle C.J."/>
            <person name="Singh A."/>
            <person name="Wilkins M.J."/>
            <person name="Williams K.H."/>
            <person name="Banfield J.F."/>
        </authorList>
    </citation>
    <scope>NUCLEOTIDE SEQUENCE [LARGE SCALE GENOMIC DNA]</scope>
    <source>
        <strain evidence="5">GW2011_GWA1_39_13</strain>
    </source>
</reference>
<dbReference type="InterPro" id="IPR001130">
    <property type="entry name" value="TatD-like"/>
</dbReference>
<accession>A0A0G0MHR7</accession>
<dbReference type="GO" id="GO:0004536">
    <property type="term" value="F:DNA nuclease activity"/>
    <property type="evidence" value="ECO:0007669"/>
    <property type="project" value="InterPro"/>
</dbReference>
<dbReference type="GO" id="GO:0046872">
    <property type="term" value="F:metal ion binding"/>
    <property type="evidence" value="ECO:0007669"/>
    <property type="project" value="UniProtKB-KW"/>
</dbReference>
<sequence length="282" mass="32041">MSIQSQSDPLTAIEKRGGIGTGQVFDSHCHPQMVQYEKDREEMLKRAKDAGVFMICVGTDLETSRQAIELTQKNEGMWASVGLHPNDNLDEKFSPDLYEELLKMPKVVAMGEIGLDYYRTTDLKDQEIQKERFEQQLRLAEKLKLPIILHSRDAGKGSTGKVHEDMISVLKNNFSGVGVAHSFTGSMEDAKRYLELGFYLGFNGIITFARQYDEIVKEVPLERILLETDAPYLSPEPYRGKRNESAYIVEVAKKIAELKNESLERVVEQTTKNCQNLFKLDV</sequence>
<feature type="binding site" evidence="3">
    <location>
        <position position="229"/>
    </location>
    <ligand>
        <name>a divalent metal cation</name>
        <dbReference type="ChEBI" id="CHEBI:60240"/>
        <label>1</label>
    </ligand>
</feature>
<evidence type="ECO:0000313" key="5">
    <source>
        <dbReference type="Proteomes" id="UP000034845"/>
    </source>
</evidence>
<feature type="binding site" evidence="3">
    <location>
        <position position="112"/>
    </location>
    <ligand>
        <name>a divalent metal cation</name>
        <dbReference type="ChEBI" id="CHEBI:60240"/>
        <label>1</label>
    </ligand>
</feature>
<dbReference type="Pfam" id="PF01026">
    <property type="entry name" value="TatD_DNase"/>
    <property type="match status" value="1"/>
</dbReference>
<evidence type="ECO:0000256" key="3">
    <source>
        <dbReference type="PIRSR" id="PIRSR005902-1"/>
    </source>
</evidence>
<dbReference type="Gene3D" id="3.20.20.140">
    <property type="entry name" value="Metal-dependent hydrolases"/>
    <property type="match status" value="1"/>
</dbReference>
<name>A0A0G0MHR7_YANXG</name>
<feature type="binding site" evidence="3">
    <location>
        <position position="150"/>
    </location>
    <ligand>
        <name>a divalent metal cation</name>
        <dbReference type="ChEBI" id="CHEBI:60240"/>
        <label>2</label>
    </ligand>
</feature>
<organism evidence="4 5">
    <name type="scientific">Yanofskybacteria sp. (strain GW2011_GWA1_39_13)</name>
    <dbReference type="NCBI Taxonomy" id="1619019"/>
    <lineage>
        <taxon>Bacteria</taxon>
        <taxon>Candidatus Yanofskyibacteriota</taxon>
    </lineage>
</organism>
<dbReference type="SUPFAM" id="SSF51556">
    <property type="entry name" value="Metallo-dependent hydrolases"/>
    <property type="match status" value="1"/>
</dbReference>
<feature type="binding site" evidence="3">
    <location>
        <position position="30"/>
    </location>
    <ligand>
        <name>a divalent metal cation</name>
        <dbReference type="ChEBI" id="CHEBI:60240"/>
        <label>1</label>
    </ligand>
</feature>
<protein>
    <submittedName>
        <fullName evidence="4">Hydrolase, TatD family</fullName>
    </submittedName>
</protein>
<feature type="binding site" evidence="3">
    <location>
        <position position="28"/>
    </location>
    <ligand>
        <name>a divalent metal cation</name>
        <dbReference type="ChEBI" id="CHEBI:60240"/>
        <label>1</label>
    </ligand>
</feature>
<dbReference type="PATRIC" id="fig|1619019.3.peg.175"/>
<feature type="binding site" evidence="3">
    <location>
        <position position="181"/>
    </location>
    <ligand>
        <name>a divalent metal cation</name>
        <dbReference type="ChEBI" id="CHEBI:60240"/>
        <label>2</label>
    </ligand>
</feature>
<dbReference type="PANTHER" id="PTHR46124">
    <property type="entry name" value="D-AMINOACYL-TRNA DEACYLASE"/>
    <property type="match status" value="1"/>
</dbReference>
<dbReference type="CDD" id="cd01310">
    <property type="entry name" value="TatD_DNAse"/>
    <property type="match status" value="1"/>
</dbReference>
<dbReference type="NCBIfam" id="TIGR00010">
    <property type="entry name" value="YchF/TatD family DNA exonuclease"/>
    <property type="match status" value="1"/>
</dbReference>
<dbReference type="Proteomes" id="UP000034845">
    <property type="component" value="Unassembled WGS sequence"/>
</dbReference>
<evidence type="ECO:0000256" key="2">
    <source>
        <dbReference type="ARBA" id="ARBA00022801"/>
    </source>
</evidence>
<dbReference type="InterPro" id="IPR032466">
    <property type="entry name" value="Metal_Hydrolase"/>
</dbReference>
<dbReference type="EMBL" id="LBWF01000001">
    <property type="protein sequence ID" value="KKR02688.1"/>
    <property type="molecule type" value="Genomic_DNA"/>
</dbReference>
<evidence type="ECO:0000313" key="4">
    <source>
        <dbReference type="EMBL" id="KKR02688.1"/>
    </source>
</evidence>
<dbReference type="AlphaFoldDB" id="A0A0G0MHR7"/>
<gene>
    <name evidence="4" type="ORF">UT29_C0001G0168</name>
</gene>
<dbReference type="FunFam" id="3.20.20.140:FF:000005">
    <property type="entry name" value="TatD family hydrolase"/>
    <property type="match status" value="1"/>
</dbReference>
<keyword evidence="2 4" id="KW-0378">Hydrolase</keyword>
<dbReference type="PANTHER" id="PTHR46124:SF2">
    <property type="entry name" value="D-AMINOACYL-TRNA DEACYLASE"/>
    <property type="match status" value="1"/>
</dbReference>
<dbReference type="PIRSF" id="PIRSF005902">
    <property type="entry name" value="DNase_TatD"/>
    <property type="match status" value="1"/>
</dbReference>
<comment type="caution">
    <text evidence="4">The sequence shown here is derived from an EMBL/GenBank/DDBJ whole genome shotgun (WGS) entry which is preliminary data.</text>
</comment>
<evidence type="ECO:0000256" key="1">
    <source>
        <dbReference type="ARBA" id="ARBA00022723"/>
    </source>
</evidence>
<dbReference type="InterPro" id="IPR015991">
    <property type="entry name" value="TatD/YcfH-like"/>
</dbReference>